<feature type="domain" description="Mga helix-turn-helix" evidence="1">
    <location>
        <begin position="89"/>
        <end position="168"/>
    </location>
</feature>
<dbReference type="HOGENOM" id="CLU_042041_0_1_9"/>
<sequence>MPYVKKKKDSFLVETYLEQSIRDKSELVLLLFKSPTIIFSHVAKQTGLTAVQLKYYCKELDDFFGNNLDITIKKGKIICCFVKPVKEFYLHQLYDTSTILKLLVFFIKNGTSSQPLIKFSKKYFLSSSSAYRLRESLIKLLREFGLRVSKNTIVGEEYRIRYLIAMLYSKFGIVIYPLDHLDNQIIYRFLSQSATNLRTSPWLEEPFSFYNMLLALSWKRHQFAVSIPQTRIFRQLKKLFIYDCLTRSSRQVIENAFSLTFSQGDLEYLFLIYITTNNSFASLQWTPQHIETCCHIFEKNDTFRLLLEPILKRLPQLNHSKQDLIKALMYFSKSFLFNLQHFVIEIPSFSLPTYTGNSNLYKALKNIVNQWLAQLPGKRHLNEKHLQLFCSHIEQILKNKQPALTVVLISSNFINAKLLTDTIPRYFSDKGIHFYSFYLLRDDIYQIPSLKPDLVITHSRLIPFVKNDLVKGVTVAEFSFDNPDYSIASIQNLIYQLKDKKYQDFLNEQLQ</sequence>
<dbReference type="Pfam" id="PF08270">
    <property type="entry name" value="PRD_Mga"/>
    <property type="match status" value="1"/>
</dbReference>
<feature type="domain" description="M protein trans-acting positive regulator (MGA) HTH" evidence="3">
    <location>
        <begin position="20"/>
        <end position="76"/>
    </location>
</feature>
<proteinExistence type="predicted"/>
<dbReference type="Pfam" id="PF08280">
    <property type="entry name" value="HTH_Mga"/>
    <property type="match status" value="1"/>
</dbReference>
<dbReference type="Proteomes" id="UP000000564">
    <property type="component" value="Chromosome"/>
</dbReference>
<dbReference type="AlphaFoldDB" id="A0A0H2UT24"/>
<dbReference type="RefSeq" id="WP_011054121.1">
    <property type="nucleotide sequence ID" value="NC_004070.1"/>
</dbReference>
<evidence type="ECO:0000259" key="2">
    <source>
        <dbReference type="Pfam" id="PF08270"/>
    </source>
</evidence>
<evidence type="ECO:0000313" key="5">
    <source>
        <dbReference type="Proteomes" id="UP000000564"/>
    </source>
</evidence>
<evidence type="ECO:0000259" key="3">
    <source>
        <dbReference type="Pfam" id="PF08280"/>
    </source>
</evidence>
<feature type="domain" description="M protein trans-acting positive regulator (MGA) PRD" evidence="2">
    <location>
        <begin position="205"/>
        <end position="374"/>
    </location>
</feature>
<reference evidence="4 5" key="1">
    <citation type="journal article" date="2002" name="Proc. Natl. Acad. Sci. U.S.A.">
        <title>Genome sequence of a serotype M3 strain of group A Streptococcus: phage-encoded toxins, the high-virulence phenotype, and clone emergence.</title>
        <authorList>
            <person name="Beres S.B."/>
            <person name="Sylva G.L."/>
            <person name="Barbian K.D."/>
            <person name="Lei B."/>
            <person name="Hoff J.S."/>
            <person name="Mammarella N.D."/>
            <person name="Liu M.Y."/>
            <person name="Smoot J.C."/>
            <person name="Porcella S.F."/>
            <person name="Parkins L.D."/>
            <person name="Campbell D.S."/>
            <person name="Smith T.M."/>
            <person name="McCormick J.K."/>
            <person name="Leung D.Y."/>
            <person name="Schlievert P.M."/>
            <person name="Musser J.M."/>
        </authorList>
    </citation>
    <scope>NUCLEOTIDE SEQUENCE [LARGE SCALE GENOMIC DNA]</scope>
    <source>
        <strain evidence="5">ATCC BAA-595 / MGAS315</strain>
    </source>
</reference>
<dbReference type="InterPro" id="IPR007737">
    <property type="entry name" value="Mga_HTH"/>
</dbReference>
<organism evidence="4 5">
    <name type="scientific">Streptococcus pyogenes serotype M3 (strain ATCC BAA-595 / MGAS315)</name>
    <dbReference type="NCBI Taxonomy" id="198466"/>
    <lineage>
        <taxon>Bacteria</taxon>
        <taxon>Bacillati</taxon>
        <taxon>Bacillota</taxon>
        <taxon>Bacilli</taxon>
        <taxon>Lactobacillales</taxon>
        <taxon>Streptococcaceae</taxon>
        <taxon>Streptococcus</taxon>
    </lineage>
</organism>
<protein>
    <submittedName>
        <fullName evidence="4">Negative transcriptional regulator</fullName>
    </submittedName>
</protein>
<evidence type="ECO:0000259" key="1">
    <source>
        <dbReference type="Pfam" id="PF05043"/>
    </source>
</evidence>
<dbReference type="InterPro" id="IPR013199">
    <property type="entry name" value="HTH_Mga_DNA-bd_dom"/>
</dbReference>
<accession>A0A0H2UT24</accession>
<dbReference type="KEGG" id="spg:SpyM3_0097"/>
<dbReference type="InterPro" id="IPR013236">
    <property type="entry name" value="Mga_PRD_dom"/>
</dbReference>
<dbReference type="EMBL" id="AE014074">
    <property type="protein sequence ID" value="AAM78704.1"/>
    <property type="molecule type" value="Genomic_DNA"/>
</dbReference>
<gene>
    <name evidence="4" type="primary">nra</name>
    <name evidence="4" type="ordered locus">SpyM3_0097</name>
</gene>
<name>A0A0H2UT24_STRP3</name>
<evidence type="ECO:0000313" key="4">
    <source>
        <dbReference type="EMBL" id="AAM78704.1"/>
    </source>
</evidence>
<dbReference type="Pfam" id="PF05043">
    <property type="entry name" value="Mga"/>
    <property type="match status" value="1"/>
</dbReference>